<dbReference type="CDD" id="cd06579">
    <property type="entry name" value="TM_PBP1_transp_AraH_like"/>
    <property type="match status" value="1"/>
</dbReference>
<dbReference type="AlphaFoldDB" id="A0A4R1QVL1"/>
<dbReference type="GO" id="GO:0005886">
    <property type="term" value="C:plasma membrane"/>
    <property type="evidence" value="ECO:0007669"/>
    <property type="project" value="UniProtKB-SubCell"/>
</dbReference>
<feature type="transmembrane region" description="Helical" evidence="8">
    <location>
        <begin position="124"/>
        <end position="142"/>
    </location>
</feature>
<keyword evidence="4" id="KW-0997">Cell inner membrane</keyword>
<sequence length="315" mass="32837">MKTKTMYIKGMLAKYAMYIAFVILIIVLSVVSPVFLTSTNVINILRQISVIGIMAVGMTFVIATGGIDLSVGAIMALAGVISTSLVKGESTTPLMVSLLAGLLVGIMCGAFSGFFISRLQVPEFIATLATMTITRGFCYVYTNGRPITGFRDDYKIIGTGSVGIIPIPVLIFTVIVLLGVFFLNFTQFGRHVLAVGGNEKAAIVSGINAARVKFTCYIISGITSATAGIVLAARTQTGQPVAGEGFELDAITAVVIGGASLSGGSGNVLGSVVGMLIIGVMTNGLDLLNVSSYYQKVIKGAIILIAVLSDRAKKK</sequence>
<feature type="transmembrane region" description="Helical" evidence="8">
    <location>
        <begin position="15"/>
        <end position="36"/>
    </location>
</feature>
<dbReference type="GO" id="GO:0022857">
    <property type="term" value="F:transmembrane transporter activity"/>
    <property type="evidence" value="ECO:0007669"/>
    <property type="project" value="InterPro"/>
</dbReference>
<evidence type="ECO:0000256" key="1">
    <source>
        <dbReference type="ARBA" id="ARBA00004651"/>
    </source>
</evidence>
<evidence type="ECO:0000256" key="8">
    <source>
        <dbReference type="SAM" id="Phobius"/>
    </source>
</evidence>
<dbReference type="PANTHER" id="PTHR32196">
    <property type="entry name" value="ABC TRANSPORTER PERMEASE PROTEIN YPHD-RELATED-RELATED"/>
    <property type="match status" value="1"/>
</dbReference>
<keyword evidence="6 8" id="KW-1133">Transmembrane helix</keyword>
<dbReference type="PANTHER" id="PTHR32196:SF21">
    <property type="entry name" value="ABC TRANSPORTER PERMEASE PROTEIN YPHD-RELATED"/>
    <property type="match status" value="1"/>
</dbReference>
<dbReference type="Pfam" id="PF02653">
    <property type="entry name" value="BPD_transp_2"/>
    <property type="match status" value="1"/>
</dbReference>
<evidence type="ECO:0000256" key="3">
    <source>
        <dbReference type="ARBA" id="ARBA00022475"/>
    </source>
</evidence>
<dbReference type="OrthoDB" id="9813906at2"/>
<reference evidence="9 10" key="1">
    <citation type="submission" date="2019-03" db="EMBL/GenBank/DDBJ databases">
        <title>Genomic Encyclopedia of Type Strains, Phase IV (KMG-IV): sequencing the most valuable type-strain genomes for metagenomic binning, comparative biology and taxonomic classification.</title>
        <authorList>
            <person name="Goeker M."/>
        </authorList>
    </citation>
    <scope>NUCLEOTIDE SEQUENCE [LARGE SCALE GENOMIC DNA]</scope>
    <source>
        <strain evidence="9 10">DSM 100556</strain>
    </source>
</reference>
<keyword evidence="5 8" id="KW-0812">Transmembrane</keyword>
<evidence type="ECO:0000256" key="7">
    <source>
        <dbReference type="ARBA" id="ARBA00023136"/>
    </source>
</evidence>
<name>A0A4R1QVL1_9FIRM</name>
<accession>A0A4R1QVL1</accession>
<gene>
    <name evidence="9" type="ORF">EDD76_10933</name>
</gene>
<dbReference type="RefSeq" id="WP_031391825.1">
    <property type="nucleotide sequence ID" value="NZ_JPNB01000002.1"/>
</dbReference>
<dbReference type="STRING" id="1469948.GCA_000732725_03180"/>
<evidence type="ECO:0000256" key="4">
    <source>
        <dbReference type="ARBA" id="ARBA00022519"/>
    </source>
</evidence>
<proteinExistence type="predicted"/>
<keyword evidence="7 8" id="KW-0472">Membrane</keyword>
<protein>
    <submittedName>
        <fullName evidence="9">Ribose transport system permease protein/putative xylitol transport system permease protein</fullName>
    </submittedName>
</protein>
<evidence type="ECO:0000313" key="10">
    <source>
        <dbReference type="Proteomes" id="UP000295718"/>
    </source>
</evidence>
<dbReference type="InterPro" id="IPR001851">
    <property type="entry name" value="ABC_transp_permease"/>
</dbReference>
<dbReference type="Proteomes" id="UP000295718">
    <property type="component" value="Unassembled WGS sequence"/>
</dbReference>
<dbReference type="EMBL" id="SLUO01000009">
    <property type="protein sequence ID" value="TCL57171.1"/>
    <property type="molecule type" value="Genomic_DNA"/>
</dbReference>
<evidence type="ECO:0000256" key="6">
    <source>
        <dbReference type="ARBA" id="ARBA00022989"/>
    </source>
</evidence>
<organism evidence="9 10">
    <name type="scientific">Kineothrix alysoides</name>
    <dbReference type="NCBI Taxonomy" id="1469948"/>
    <lineage>
        <taxon>Bacteria</taxon>
        <taxon>Bacillati</taxon>
        <taxon>Bacillota</taxon>
        <taxon>Clostridia</taxon>
        <taxon>Lachnospirales</taxon>
        <taxon>Lachnospiraceae</taxon>
        <taxon>Kineothrix</taxon>
    </lineage>
</organism>
<comment type="caution">
    <text evidence="9">The sequence shown here is derived from an EMBL/GenBank/DDBJ whole genome shotgun (WGS) entry which is preliminary data.</text>
</comment>
<evidence type="ECO:0000256" key="2">
    <source>
        <dbReference type="ARBA" id="ARBA00022448"/>
    </source>
</evidence>
<feature type="transmembrane region" description="Helical" evidence="8">
    <location>
        <begin position="162"/>
        <end position="183"/>
    </location>
</feature>
<keyword evidence="2" id="KW-0813">Transport</keyword>
<keyword evidence="10" id="KW-1185">Reference proteome</keyword>
<feature type="transmembrane region" description="Helical" evidence="8">
    <location>
        <begin position="93"/>
        <end position="117"/>
    </location>
</feature>
<comment type="subcellular location">
    <subcellularLocation>
        <location evidence="1">Cell membrane</location>
        <topology evidence="1">Multi-pass membrane protein</topology>
    </subcellularLocation>
</comment>
<evidence type="ECO:0000313" key="9">
    <source>
        <dbReference type="EMBL" id="TCL57171.1"/>
    </source>
</evidence>
<feature type="transmembrane region" description="Helical" evidence="8">
    <location>
        <begin position="48"/>
        <end position="81"/>
    </location>
</feature>
<keyword evidence="3" id="KW-1003">Cell membrane</keyword>
<evidence type="ECO:0000256" key="5">
    <source>
        <dbReference type="ARBA" id="ARBA00022692"/>
    </source>
</evidence>